<protein>
    <submittedName>
        <fullName evidence="2">Uncharacterized protein</fullName>
    </submittedName>
</protein>
<proteinExistence type="predicted"/>
<organism evidence="2 3">
    <name type="scientific">Aristophania vespae</name>
    <dbReference type="NCBI Taxonomy" id="2697033"/>
    <lineage>
        <taxon>Bacteria</taxon>
        <taxon>Pseudomonadati</taxon>
        <taxon>Pseudomonadota</taxon>
        <taxon>Alphaproteobacteria</taxon>
        <taxon>Acetobacterales</taxon>
        <taxon>Acetobacteraceae</taxon>
        <taxon>Aristophania</taxon>
    </lineage>
</organism>
<dbReference type="KEGG" id="bomb:GT348_05855"/>
<gene>
    <name evidence="2" type="ORF">GT348_05855</name>
</gene>
<keyword evidence="1" id="KW-0472">Membrane</keyword>
<feature type="transmembrane region" description="Helical" evidence="1">
    <location>
        <begin position="41"/>
        <end position="61"/>
    </location>
</feature>
<dbReference type="Proteomes" id="UP000463975">
    <property type="component" value="Chromosome"/>
</dbReference>
<feature type="transmembrane region" description="Helical" evidence="1">
    <location>
        <begin position="100"/>
        <end position="118"/>
    </location>
</feature>
<reference evidence="2 3" key="1">
    <citation type="submission" date="2020-01" db="EMBL/GenBank/DDBJ databases">
        <title>Genome sequencing of strain KACC 21507.</title>
        <authorList>
            <person name="Heo J."/>
            <person name="Kim S.-J."/>
            <person name="Kim J.-S."/>
            <person name="Hong S.-B."/>
            <person name="Kwon S.-W."/>
        </authorList>
    </citation>
    <scope>NUCLEOTIDE SEQUENCE [LARGE SCALE GENOMIC DNA]</scope>
    <source>
        <strain evidence="2 3">KACC 21507</strain>
    </source>
</reference>
<dbReference type="EMBL" id="CP047652">
    <property type="protein sequence ID" value="QHI95832.1"/>
    <property type="molecule type" value="Genomic_DNA"/>
</dbReference>
<evidence type="ECO:0000313" key="3">
    <source>
        <dbReference type="Proteomes" id="UP000463975"/>
    </source>
</evidence>
<keyword evidence="1" id="KW-1133">Transmembrane helix</keyword>
<dbReference type="AlphaFoldDB" id="A0A6P1NJH7"/>
<accession>A0A6P1NJH7</accession>
<sequence>MSIGFALCFVFIFLSLGRDAKWLAFYGLACAFTVSVIGNGPVTLVSFLLLLSLNFFAWLFLRQFTEEERKESHILASVLPVALTIILLLILALAGSNLGLVMILALGLTVASLCIVASGGALVQFCGLLMAADGLFVVACVFSSWTLFFTALALWGVMALLGGVLLPRLAWRKVEER</sequence>
<keyword evidence="1" id="KW-0812">Transmembrane</keyword>
<feature type="transmembrane region" description="Helical" evidence="1">
    <location>
        <begin position="73"/>
        <end position="94"/>
    </location>
</feature>
<evidence type="ECO:0000313" key="2">
    <source>
        <dbReference type="EMBL" id="QHI95832.1"/>
    </source>
</evidence>
<name>A0A6P1NJH7_9PROT</name>
<keyword evidence="3" id="KW-1185">Reference proteome</keyword>
<evidence type="ECO:0000256" key="1">
    <source>
        <dbReference type="SAM" id="Phobius"/>
    </source>
</evidence>
<feature type="transmembrane region" description="Helical" evidence="1">
    <location>
        <begin position="125"/>
        <end position="146"/>
    </location>
</feature>
<dbReference type="RefSeq" id="WP_160618907.1">
    <property type="nucleotide sequence ID" value="NZ_CP047652.1"/>
</dbReference>